<evidence type="ECO:0008006" key="4">
    <source>
        <dbReference type="Google" id="ProtNLM"/>
    </source>
</evidence>
<accession>A0A9P1I7X8</accession>
<dbReference type="EMBL" id="CANHGI010000001">
    <property type="protein sequence ID" value="CAI5439706.1"/>
    <property type="molecule type" value="Genomic_DNA"/>
</dbReference>
<protein>
    <recommendedName>
        <fullName evidence="4">F-box associated domain-containing protein</fullName>
    </recommendedName>
</protein>
<dbReference type="AlphaFoldDB" id="A0A9P1I7X8"/>
<comment type="caution">
    <text evidence="2">The sequence shown here is derived from an EMBL/GenBank/DDBJ whole genome shotgun (WGS) entry which is preliminary data.</text>
</comment>
<reference evidence="2" key="1">
    <citation type="submission" date="2022-11" db="EMBL/GenBank/DDBJ databases">
        <authorList>
            <person name="Kikuchi T."/>
        </authorList>
    </citation>
    <scope>NUCLEOTIDE SEQUENCE</scope>
    <source>
        <strain evidence="2">PS1010</strain>
    </source>
</reference>
<sequence length="462" mass="54757">MFLFSILIFVSTKLIFCEETIPVEYEKDMNETTKRIQRQLWGAISAMHMRDQHLNTIAEARKLRKLIEKIPNLLREQSSSQNENWNSSLSDLRNLIDSENFTPTICGHNVLPFRGSQSATFLGFLDFERRRYRNSNKTPFDLVILQEPAKPYQKLLITLNLENLMNFTVFWRYHVKIGREKKMWKIEAVEIDGACLNSQNFQKNSVANGGNCGGKNEIREEFVKKVKRDIFILMDDKNFDSTNFKAFIDTNPILTASYNFAEFQSYIHRLVKIYKPEHDLKVLTTEKTSEAQAENEDRKAMTNIITATENHLVFRFSIILQNLKNPKLYELWDFQIEAKSLNSKKSWKIHQIFLRPPNYYIGNNIWETEYLTRYSREIRELLESRKIESYPHFMKFKQCKNVEKIDICREEIMENKRDGKKFNVACFFEKSEIFSAKFQVDFDFKTENFKWIGIVVDCVEKV</sequence>
<feature type="signal peptide" evidence="1">
    <location>
        <begin position="1"/>
        <end position="17"/>
    </location>
</feature>
<organism evidence="2 3">
    <name type="scientific">Caenorhabditis angaria</name>
    <dbReference type="NCBI Taxonomy" id="860376"/>
    <lineage>
        <taxon>Eukaryota</taxon>
        <taxon>Metazoa</taxon>
        <taxon>Ecdysozoa</taxon>
        <taxon>Nematoda</taxon>
        <taxon>Chromadorea</taxon>
        <taxon>Rhabditida</taxon>
        <taxon>Rhabditina</taxon>
        <taxon>Rhabditomorpha</taxon>
        <taxon>Rhabditoidea</taxon>
        <taxon>Rhabditidae</taxon>
        <taxon>Peloderinae</taxon>
        <taxon>Caenorhabditis</taxon>
    </lineage>
</organism>
<keyword evidence="3" id="KW-1185">Reference proteome</keyword>
<feature type="chain" id="PRO_5040304106" description="F-box associated domain-containing protein" evidence="1">
    <location>
        <begin position="18"/>
        <end position="462"/>
    </location>
</feature>
<evidence type="ECO:0000313" key="2">
    <source>
        <dbReference type="EMBL" id="CAI5439706.1"/>
    </source>
</evidence>
<evidence type="ECO:0000313" key="3">
    <source>
        <dbReference type="Proteomes" id="UP001152747"/>
    </source>
</evidence>
<name>A0A9P1I7X8_9PELO</name>
<evidence type="ECO:0000256" key="1">
    <source>
        <dbReference type="SAM" id="SignalP"/>
    </source>
</evidence>
<proteinExistence type="predicted"/>
<keyword evidence="1" id="KW-0732">Signal</keyword>
<gene>
    <name evidence="2" type="ORF">CAMP_LOCUS2343</name>
</gene>
<dbReference type="Proteomes" id="UP001152747">
    <property type="component" value="Unassembled WGS sequence"/>
</dbReference>